<accession>A0A2G1DHW8</accession>
<dbReference type="Proteomes" id="UP000262712">
    <property type="component" value="Chromosome"/>
</dbReference>
<protein>
    <submittedName>
        <fullName evidence="4">DUF4105 domain-containing protein</fullName>
    </submittedName>
</protein>
<dbReference type="InterPro" id="IPR057162">
    <property type="entry name" value="DUF7840"/>
</dbReference>
<dbReference type="Pfam" id="PF25225">
    <property type="entry name" value="DUF7843"/>
    <property type="match status" value="1"/>
</dbReference>
<dbReference type="Proteomes" id="UP000221222">
    <property type="component" value="Unassembled WGS sequence"/>
</dbReference>
<dbReference type="KEGG" id="amol:AMOL_2088"/>
<name>A0A2G1DHW8_9BACT</name>
<dbReference type="InterPro" id="IPR025178">
    <property type="entry name" value="Lnb_N"/>
</dbReference>
<feature type="domain" description="DUF7840" evidence="2">
    <location>
        <begin position="389"/>
        <end position="588"/>
    </location>
</feature>
<evidence type="ECO:0000313" key="6">
    <source>
        <dbReference type="Proteomes" id="UP000221222"/>
    </source>
</evidence>
<dbReference type="Pfam" id="PF13387">
    <property type="entry name" value="Lnb_N"/>
    <property type="match status" value="1"/>
</dbReference>
<reference evidence="5 6" key="1">
    <citation type="submission" date="2017-09" db="EMBL/GenBank/DDBJ databases">
        <title>Arcobacter canalis sp. nov., a new species isolated from a water canal contaminated with urban sewage.</title>
        <authorList>
            <person name="Perez-Cataluna A."/>
            <person name="Salas-Masso N."/>
            <person name="Figueras M.J."/>
        </authorList>
    </citation>
    <scope>NUCLEOTIDE SEQUENCE [LARGE SCALE GENOMIC DNA]</scope>
    <source>
        <strain evidence="5 6">F98-3</strain>
    </source>
</reference>
<reference evidence="4 7" key="2">
    <citation type="submission" date="2018-08" db="EMBL/GenBank/DDBJ databases">
        <title>Complete genome of the Arcobacter molluscorum type strain LMG 25693.</title>
        <authorList>
            <person name="Miller W.G."/>
            <person name="Yee E."/>
            <person name="Bono J.L."/>
        </authorList>
    </citation>
    <scope>NUCLEOTIDE SEQUENCE [LARGE SCALE GENOMIC DNA]</scope>
    <source>
        <strain evidence="4 7">CECT 7696</strain>
    </source>
</reference>
<evidence type="ECO:0000313" key="7">
    <source>
        <dbReference type="Proteomes" id="UP000262712"/>
    </source>
</evidence>
<gene>
    <name evidence="4" type="ORF">AMOL_2088</name>
    <name evidence="5" type="ORF">CPU12_07475</name>
</gene>
<feature type="domain" description="DUF7843" evidence="3">
    <location>
        <begin position="28"/>
        <end position="93"/>
    </location>
</feature>
<organism evidence="5 6">
    <name type="scientific">Malaciobacter molluscorum LMG 25693</name>
    <dbReference type="NCBI Taxonomy" id="870501"/>
    <lineage>
        <taxon>Bacteria</taxon>
        <taxon>Pseudomonadati</taxon>
        <taxon>Campylobacterota</taxon>
        <taxon>Epsilonproteobacteria</taxon>
        <taxon>Campylobacterales</taxon>
        <taxon>Arcobacteraceae</taxon>
        <taxon>Malaciobacter</taxon>
    </lineage>
</organism>
<keyword evidence="6" id="KW-1185">Reference proteome</keyword>
<dbReference type="EMBL" id="NXFY01000009">
    <property type="protein sequence ID" value="PHO18099.1"/>
    <property type="molecule type" value="Genomic_DNA"/>
</dbReference>
<dbReference type="Pfam" id="PF25222">
    <property type="entry name" value="DUF7840"/>
    <property type="match status" value="1"/>
</dbReference>
<dbReference type="AlphaFoldDB" id="A0A2G1DHW8"/>
<sequence>MNISSLIKKGIFPFLIIAPLFLNANITNISNDKTWKSLLHLDVNSNPLINSPTFLLSYNDFSTKNELIKTLEAFKEDKINICKYPARYTFLSEYKKLNIEKFNLNRCSQFKKYIDNTGTNNISLVFVSENVTNPSSMMGHVFFKLNGVNSKGNPVHNAVSFYTVIDTFNLLYLAIESTLIGMDGFFVLKPYNKQIYNYVVNEDRNIWEYKLKLSKSEVQLISYHFWELRNVDIKYYFTGYNCATIVNDILKLSSKKNYKEEFNLWLTPKDVIKYAYKNKLIESSELFPSKLWNFKMFFKMVDQEYAKKIIKSIDEKKIFKTKNLIKNSNNEKLYELFTLSYLEYNYSKNKKNIDDFIKIYKEISNNRDIKVDISSYKNPLKTQNDSQFTLNYEDKDTFISFLPASHTLYDDNRQYLIESSLKIAQIKLKLNDKIKVEELNLYKMKSLIPWDNYSKKLSKELELNYKPLLDKNLEKKHMYNLSYSKGITFQMTEDIFAFNLLGIGSGYGKNNIFLYGKNEVGLIIYEIFKMKSTIENNTYYNTYRENNILNEFKITQSLKLTKNVRVDFSYTNTRVKSQDNEKVAFMLNYIF</sequence>
<evidence type="ECO:0000259" key="2">
    <source>
        <dbReference type="Pfam" id="PF25222"/>
    </source>
</evidence>
<evidence type="ECO:0000259" key="3">
    <source>
        <dbReference type="Pfam" id="PF25225"/>
    </source>
</evidence>
<evidence type="ECO:0000313" key="5">
    <source>
        <dbReference type="EMBL" id="PHO18099.1"/>
    </source>
</evidence>
<feature type="domain" description="Lnb N-terminal periplasmic" evidence="1">
    <location>
        <begin position="110"/>
        <end position="273"/>
    </location>
</feature>
<proteinExistence type="predicted"/>
<dbReference type="InterPro" id="IPR057165">
    <property type="entry name" value="DUF7843"/>
</dbReference>
<evidence type="ECO:0000259" key="1">
    <source>
        <dbReference type="Pfam" id="PF13387"/>
    </source>
</evidence>
<dbReference type="RefSeq" id="WP_099342481.1">
    <property type="nucleotide sequence ID" value="NZ_CP032098.1"/>
</dbReference>
<dbReference type="EMBL" id="CP032098">
    <property type="protein sequence ID" value="AXX93042.1"/>
    <property type="molecule type" value="Genomic_DNA"/>
</dbReference>
<evidence type="ECO:0000313" key="4">
    <source>
        <dbReference type="EMBL" id="AXX93042.1"/>
    </source>
</evidence>